<name>A0A0R3WWB5_HYDTA</name>
<evidence type="ECO:0000313" key="1">
    <source>
        <dbReference type="EMBL" id="VDM26133.1"/>
    </source>
</evidence>
<dbReference type="EMBL" id="UYWX01006040">
    <property type="protein sequence ID" value="VDM26133.1"/>
    <property type="molecule type" value="Genomic_DNA"/>
</dbReference>
<protein>
    <submittedName>
        <fullName evidence="1 3">Uncharacterized protein</fullName>
    </submittedName>
</protein>
<gene>
    <name evidence="1" type="ORF">TTAC_LOCUS5041</name>
</gene>
<dbReference type="OrthoDB" id="6284651at2759"/>
<organism evidence="3">
    <name type="scientific">Hydatigena taeniaeformis</name>
    <name type="common">Feline tapeworm</name>
    <name type="synonym">Taenia taeniaeformis</name>
    <dbReference type="NCBI Taxonomy" id="6205"/>
    <lineage>
        <taxon>Eukaryota</taxon>
        <taxon>Metazoa</taxon>
        <taxon>Spiralia</taxon>
        <taxon>Lophotrochozoa</taxon>
        <taxon>Platyhelminthes</taxon>
        <taxon>Cestoda</taxon>
        <taxon>Eucestoda</taxon>
        <taxon>Cyclophyllidea</taxon>
        <taxon>Taeniidae</taxon>
        <taxon>Hydatigera</taxon>
    </lineage>
</organism>
<dbReference type="STRING" id="6205.A0A0R3WWB5"/>
<evidence type="ECO:0000313" key="3">
    <source>
        <dbReference type="WBParaSite" id="TTAC_0000505501-mRNA-1"/>
    </source>
</evidence>
<dbReference type="Proteomes" id="UP000274429">
    <property type="component" value="Unassembled WGS sequence"/>
</dbReference>
<dbReference type="WBParaSite" id="TTAC_0000505501-mRNA-1">
    <property type="protein sequence ID" value="TTAC_0000505501-mRNA-1"/>
    <property type="gene ID" value="TTAC_0000505501"/>
</dbReference>
<proteinExistence type="predicted"/>
<reference evidence="3" key="1">
    <citation type="submission" date="2017-02" db="UniProtKB">
        <authorList>
            <consortium name="WormBaseParasite"/>
        </authorList>
    </citation>
    <scope>IDENTIFICATION</scope>
</reference>
<evidence type="ECO:0000313" key="2">
    <source>
        <dbReference type="Proteomes" id="UP000274429"/>
    </source>
</evidence>
<keyword evidence="2" id="KW-1185">Reference proteome</keyword>
<accession>A0A0R3WWB5</accession>
<dbReference type="AlphaFoldDB" id="A0A0R3WWB5"/>
<sequence>MQSYRRSRNPLVYEVMGSALLLKITRFTSWLFSACKRCAHVFLQLAILIHFYSVMDSEKEEYEMNLRMRANGGDSSGGGFQQPSVLPPQPPPYMTYPFYGNLGSQCPNGTDPINQASCAPDFFSNYSPQTEPRGICDLCGYVEE</sequence>
<reference evidence="1 2" key="2">
    <citation type="submission" date="2018-11" db="EMBL/GenBank/DDBJ databases">
        <authorList>
            <consortium name="Pathogen Informatics"/>
        </authorList>
    </citation>
    <scope>NUCLEOTIDE SEQUENCE [LARGE SCALE GENOMIC DNA]</scope>
</reference>